<dbReference type="RefSeq" id="WP_160767277.1">
    <property type="nucleotide sequence ID" value="NZ_JAUSWK010000001.1"/>
</dbReference>
<sequence length="82" mass="8940">MDKDLLRISWVDSCRGIKCRVHDGAGLCTIDPGDLMHRRAQDKHVYLIVELAQRSAPATLVPRTPGGPHGALTEDNTSPHAT</sequence>
<dbReference type="AlphaFoldDB" id="A0A6I4UDM6"/>
<protein>
    <submittedName>
        <fullName evidence="3">Uncharacterized protein</fullName>
    </submittedName>
</protein>
<accession>A0A6I4UDM6</accession>
<dbReference type="GeneID" id="93684870"/>
<evidence type="ECO:0000313" key="4">
    <source>
        <dbReference type="Proteomes" id="UP000439914"/>
    </source>
</evidence>
<proteinExistence type="predicted"/>
<dbReference type="EMBL" id="JAUSWK010000001">
    <property type="protein sequence ID" value="MDQ0564525.1"/>
    <property type="molecule type" value="Genomic_DNA"/>
</dbReference>
<name>A0A6I4UDM6_9SPHN</name>
<keyword evidence="5" id="KW-1185">Reference proteome</keyword>
<reference evidence="3 4" key="1">
    <citation type="submission" date="2019-12" db="EMBL/GenBank/DDBJ databases">
        <title>Genomic-based taxomic classification of the family Erythrobacteraceae.</title>
        <authorList>
            <person name="Xu L."/>
        </authorList>
    </citation>
    <scope>NUCLEOTIDE SEQUENCE [LARGE SCALE GENOMIC DNA]</scope>
    <source>
        <strain evidence="3 4">CGMCC 1.8703</strain>
    </source>
</reference>
<evidence type="ECO:0000313" key="5">
    <source>
        <dbReference type="Proteomes" id="UP001238601"/>
    </source>
</evidence>
<evidence type="ECO:0000313" key="3">
    <source>
        <dbReference type="EMBL" id="MXP36446.1"/>
    </source>
</evidence>
<feature type="region of interest" description="Disordered" evidence="1">
    <location>
        <begin position="57"/>
        <end position="82"/>
    </location>
</feature>
<comment type="caution">
    <text evidence="3">The sequence shown here is derived from an EMBL/GenBank/DDBJ whole genome shotgun (WGS) entry which is preliminary data.</text>
</comment>
<organism evidence="3 4">
    <name type="scientific">Qipengyuania citrea</name>
    <dbReference type="NCBI Taxonomy" id="225971"/>
    <lineage>
        <taxon>Bacteria</taxon>
        <taxon>Pseudomonadati</taxon>
        <taxon>Pseudomonadota</taxon>
        <taxon>Alphaproteobacteria</taxon>
        <taxon>Sphingomonadales</taxon>
        <taxon>Erythrobacteraceae</taxon>
        <taxon>Qipengyuania</taxon>
    </lineage>
</organism>
<dbReference type="Proteomes" id="UP001238601">
    <property type="component" value="Unassembled WGS sequence"/>
</dbReference>
<gene>
    <name evidence="3" type="ORF">GRI55_11770</name>
    <name evidence="2" type="ORF">QOZ97_000035</name>
</gene>
<reference evidence="2 5" key="2">
    <citation type="submission" date="2023-07" db="EMBL/GenBank/DDBJ databases">
        <title>Genomic Encyclopedia of Type Strains, Phase IV (KMG-IV): sequencing the most valuable type-strain genomes for metagenomic binning, comparative biology and taxonomic classification.</title>
        <authorList>
            <person name="Goeker M."/>
        </authorList>
    </citation>
    <scope>NUCLEOTIDE SEQUENCE [LARGE SCALE GENOMIC DNA]</scope>
    <source>
        <strain evidence="2 5">DSM 14432</strain>
    </source>
</reference>
<evidence type="ECO:0000256" key="1">
    <source>
        <dbReference type="SAM" id="MobiDB-lite"/>
    </source>
</evidence>
<evidence type="ECO:0000313" key="2">
    <source>
        <dbReference type="EMBL" id="MDQ0564525.1"/>
    </source>
</evidence>
<dbReference type="Proteomes" id="UP000439914">
    <property type="component" value="Unassembled WGS sequence"/>
</dbReference>
<dbReference type="EMBL" id="WTYG01000003">
    <property type="protein sequence ID" value="MXP36446.1"/>
    <property type="molecule type" value="Genomic_DNA"/>
</dbReference>